<keyword evidence="9" id="KW-0539">Nucleus</keyword>
<dbReference type="InterPro" id="IPR019191">
    <property type="entry name" value="Essential_protein_Yae1_N"/>
</dbReference>
<evidence type="ECO:0000259" key="11">
    <source>
        <dbReference type="Pfam" id="PF09811"/>
    </source>
</evidence>
<proteinExistence type="inferred from homology"/>
<feature type="region of interest" description="Disordered" evidence="10">
    <location>
        <begin position="219"/>
        <end position="264"/>
    </location>
</feature>
<dbReference type="GO" id="GO:0005737">
    <property type="term" value="C:cytoplasm"/>
    <property type="evidence" value="ECO:0007669"/>
    <property type="project" value="UniProtKB-SubCell"/>
</dbReference>
<keyword evidence="8" id="KW-0963">Cytoplasm</keyword>
<evidence type="ECO:0000256" key="10">
    <source>
        <dbReference type="SAM" id="MobiDB-lite"/>
    </source>
</evidence>
<comment type="subcellular location">
    <subcellularLocation>
        <location evidence="3">Cytoplasm</location>
    </subcellularLocation>
    <subcellularLocation>
        <location evidence="2">Nucleus</location>
    </subcellularLocation>
</comment>
<feature type="region of interest" description="Disordered" evidence="10">
    <location>
        <begin position="309"/>
        <end position="346"/>
    </location>
</feature>
<dbReference type="EMBL" id="MU858051">
    <property type="protein sequence ID" value="KAK4218873.1"/>
    <property type="molecule type" value="Genomic_DNA"/>
</dbReference>
<evidence type="ECO:0000256" key="4">
    <source>
        <dbReference type="ARBA" id="ARBA00007096"/>
    </source>
</evidence>
<gene>
    <name evidence="12" type="ORF">QBC37DRAFT_411741</name>
</gene>
<reference evidence="12" key="2">
    <citation type="submission" date="2023-05" db="EMBL/GenBank/DDBJ databases">
        <authorList>
            <consortium name="Lawrence Berkeley National Laboratory"/>
            <person name="Steindorff A."/>
            <person name="Hensen N."/>
            <person name="Bonometti L."/>
            <person name="Westerberg I."/>
            <person name="Brannstrom I.O."/>
            <person name="Guillou S."/>
            <person name="Cros-Aarteil S."/>
            <person name="Calhoun S."/>
            <person name="Haridas S."/>
            <person name="Kuo A."/>
            <person name="Mondo S."/>
            <person name="Pangilinan J."/>
            <person name="Riley R."/>
            <person name="Labutti K."/>
            <person name="Andreopoulos B."/>
            <person name="Lipzen A."/>
            <person name="Chen C."/>
            <person name="Yanf M."/>
            <person name="Daum C."/>
            <person name="Ng V."/>
            <person name="Clum A."/>
            <person name="Ohm R."/>
            <person name="Martin F."/>
            <person name="Silar P."/>
            <person name="Natvig D."/>
            <person name="Lalanne C."/>
            <person name="Gautier V."/>
            <person name="Ament-Velasquez S.L."/>
            <person name="Kruys A."/>
            <person name="Hutchinson M.I."/>
            <person name="Powell A.J."/>
            <person name="Barry K."/>
            <person name="Miller A.N."/>
            <person name="Grigoriev I.V."/>
            <person name="Debuchy R."/>
            <person name="Gladieux P."/>
            <person name="Thoren M.H."/>
            <person name="Johannesson H."/>
        </authorList>
    </citation>
    <scope>NUCLEOTIDE SEQUENCE</scope>
    <source>
        <strain evidence="12">PSN293</strain>
    </source>
</reference>
<evidence type="ECO:0000256" key="6">
    <source>
        <dbReference type="ARBA" id="ARBA00017286"/>
    </source>
</evidence>
<comment type="subunit">
    <text evidence="5">May form a complex with LTO1.</text>
</comment>
<evidence type="ECO:0000313" key="13">
    <source>
        <dbReference type="Proteomes" id="UP001301769"/>
    </source>
</evidence>
<feature type="domain" description="Essential protein Yae1 N-terminal" evidence="11">
    <location>
        <begin position="115"/>
        <end position="153"/>
    </location>
</feature>
<keyword evidence="13" id="KW-1185">Reference proteome</keyword>
<evidence type="ECO:0000256" key="9">
    <source>
        <dbReference type="ARBA" id="ARBA00023242"/>
    </source>
</evidence>
<evidence type="ECO:0000256" key="5">
    <source>
        <dbReference type="ARBA" id="ARBA00011427"/>
    </source>
</evidence>
<dbReference type="PANTHER" id="PTHR18829:SF0">
    <property type="entry name" value="PROTEIN YAE1 HOMOLOG"/>
    <property type="match status" value="1"/>
</dbReference>
<evidence type="ECO:0000313" key="12">
    <source>
        <dbReference type="EMBL" id="KAK4218873.1"/>
    </source>
</evidence>
<evidence type="ECO:0000256" key="3">
    <source>
        <dbReference type="ARBA" id="ARBA00004496"/>
    </source>
</evidence>
<dbReference type="Proteomes" id="UP001301769">
    <property type="component" value="Unassembled WGS sequence"/>
</dbReference>
<organism evidence="12 13">
    <name type="scientific">Rhypophila decipiens</name>
    <dbReference type="NCBI Taxonomy" id="261697"/>
    <lineage>
        <taxon>Eukaryota</taxon>
        <taxon>Fungi</taxon>
        <taxon>Dikarya</taxon>
        <taxon>Ascomycota</taxon>
        <taxon>Pezizomycotina</taxon>
        <taxon>Sordariomycetes</taxon>
        <taxon>Sordariomycetidae</taxon>
        <taxon>Sordariales</taxon>
        <taxon>Naviculisporaceae</taxon>
        <taxon>Rhypophila</taxon>
    </lineage>
</organism>
<evidence type="ECO:0000256" key="7">
    <source>
        <dbReference type="ARBA" id="ARBA00018400"/>
    </source>
</evidence>
<comment type="caution">
    <text evidence="12">The sequence shown here is derived from an EMBL/GenBank/DDBJ whole genome shotgun (WGS) entry which is preliminary data.</text>
</comment>
<comment type="function">
    <text evidence="1">The complex LTO1:YAE1 may function as a target specific adapter that probably recruits apo-RPLI1 to the cytosolic iron-sulfur protein assembly (CIA) complex machinery. May be required for biogenesis of the large ribosomal subunit and initiation of translation.</text>
</comment>
<dbReference type="AlphaFoldDB" id="A0AAN7BCG0"/>
<sequence>MLLRNNSSSGEADQDIYLNMTSSASLQTRGQRDEEEDIVSIPAAPTNNTEQSIYHTGHNEIFTSSDMNDDVWGDDDSSLHSAELARQQTPNLQAVQRSADVSDIPRLKQEHTTAGYRDGVTIAKVASVQAGFDEGYGLGATIGAQAGRLLGLLQGLVGALSSNYGSGGKDGEEPAESKRLQALLETATKELSVLSVFGEEYFARDGIWKYEVVSKVHTNKDEGKNGAGDGKTASLTGAAEEVKQEQHPQLRTSKEETGKIEQEKEEETIVFADIAASHPLLKKWDGILQQEAERYGLVWDVLLPEEDHHEDHIMEDAGQPASAEQEKDKGGKKPAPVMQNKGALAW</sequence>
<evidence type="ECO:0000256" key="2">
    <source>
        <dbReference type="ARBA" id="ARBA00004123"/>
    </source>
</evidence>
<protein>
    <recommendedName>
        <fullName evidence="7">Protein YAE1</fullName>
    </recommendedName>
    <alternativeName>
        <fullName evidence="6">Protein yae1</fullName>
    </alternativeName>
</protein>
<name>A0AAN7BCG0_9PEZI</name>
<evidence type="ECO:0000256" key="8">
    <source>
        <dbReference type="ARBA" id="ARBA00022490"/>
    </source>
</evidence>
<comment type="similarity">
    <text evidence="4">Belongs to the YAE1 family.</text>
</comment>
<dbReference type="InterPro" id="IPR038881">
    <property type="entry name" value="Yae1-like"/>
</dbReference>
<feature type="compositionally biased region" description="Basic and acidic residues" evidence="10">
    <location>
        <begin position="240"/>
        <end position="262"/>
    </location>
</feature>
<reference evidence="12" key="1">
    <citation type="journal article" date="2023" name="Mol. Phylogenet. Evol.">
        <title>Genome-scale phylogeny and comparative genomics of the fungal order Sordariales.</title>
        <authorList>
            <person name="Hensen N."/>
            <person name="Bonometti L."/>
            <person name="Westerberg I."/>
            <person name="Brannstrom I.O."/>
            <person name="Guillou S."/>
            <person name="Cros-Aarteil S."/>
            <person name="Calhoun S."/>
            <person name="Haridas S."/>
            <person name="Kuo A."/>
            <person name="Mondo S."/>
            <person name="Pangilinan J."/>
            <person name="Riley R."/>
            <person name="LaButti K."/>
            <person name="Andreopoulos B."/>
            <person name="Lipzen A."/>
            <person name="Chen C."/>
            <person name="Yan M."/>
            <person name="Daum C."/>
            <person name="Ng V."/>
            <person name="Clum A."/>
            <person name="Steindorff A."/>
            <person name="Ohm R.A."/>
            <person name="Martin F."/>
            <person name="Silar P."/>
            <person name="Natvig D.O."/>
            <person name="Lalanne C."/>
            <person name="Gautier V."/>
            <person name="Ament-Velasquez S.L."/>
            <person name="Kruys A."/>
            <person name="Hutchinson M.I."/>
            <person name="Powell A.J."/>
            <person name="Barry K."/>
            <person name="Miller A.N."/>
            <person name="Grigoriev I.V."/>
            <person name="Debuchy R."/>
            <person name="Gladieux P."/>
            <person name="Hiltunen Thoren M."/>
            <person name="Johannesson H."/>
        </authorList>
    </citation>
    <scope>NUCLEOTIDE SEQUENCE</scope>
    <source>
        <strain evidence="12">PSN293</strain>
    </source>
</reference>
<accession>A0AAN7BCG0</accession>
<dbReference type="Pfam" id="PF09811">
    <property type="entry name" value="Yae1_N"/>
    <property type="match status" value="1"/>
</dbReference>
<evidence type="ECO:0000256" key="1">
    <source>
        <dbReference type="ARBA" id="ARBA00003836"/>
    </source>
</evidence>
<dbReference type="PANTHER" id="PTHR18829">
    <property type="entry name" value="PROTEIN YAE1 HOMOLOG"/>
    <property type="match status" value="1"/>
</dbReference>
<dbReference type="GO" id="GO:0005634">
    <property type="term" value="C:nucleus"/>
    <property type="evidence" value="ECO:0007669"/>
    <property type="project" value="UniProtKB-SubCell"/>
</dbReference>